<dbReference type="GO" id="GO:0030288">
    <property type="term" value="C:outer membrane-bounded periplasmic space"/>
    <property type="evidence" value="ECO:0007669"/>
    <property type="project" value="InterPro"/>
</dbReference>
<dbReference type="OrthoDB" id="9771186at2"/>
<dbReference type="PIRSF" id="PIRSF006470">
    <property type="entry name" value="DctB"/>
    <property type="match status" value="1"/>
</dbReference>
<dbReference type="GO" id="GO:0055085">
    <property type="term" value="P:transmembrane transport"/>
    <property type="evidence" value="ECO:0007669"/>
    <property type="project" value="InterPro"/>
</dbReference>
<gene>
    <name evidence="7" type="ORF">B9G99_04365</name>
</gene>
<dbReference type="Pfam" id="PF03480">
    <property type="entry name" value="DctP"/>
    <property type="match status" value="1"/>
</dbReference>
<evidence type="ECO:0000313" key="8">
    <source>
        <dbReference type="Proteomes" id="UP000250025"/>
    </source>
</evidence>
<dbReference type="Proteomes" id="UP000250025">
    <property type="component" value="Chromosome"/>
</dbReference>
<dbReference type="KEGG" id="kus:B9G99_04365"/>
<dbReference type="InterPro" id="IPR038404">
    <property type="entry name" value="TRAP_DctP_sf"/>
</dbReference>
<evidence type="ECO:0008006" key="9">
    <source>
        <dbReference type="Google" id="ProtNLM"/>
    </source>
</evidence>
<accession>A0A2Z2H5V2</accession>
<organism evidence="7 8">
    <name type="scientific">Kushneria konosiri</name>
    <dbReference type="NCBI Taxonomy" id="698828"/>
    <lineage>
        <taxon>Bacteria</taxon>
        <taxon>Pseudomonadati</taxon>
        <taxon>Pseudomonadota</taxon>
        <taxon>Gammaproteobacteria</taxon>
        <taxon>Oceanospirillales</taxon>
        <taxon>Halomonadaceae</taxon>
        <taxon>Kushneria</taxon>
    </lineage>
</organism>
<protein>
    <recommendedName>
        <fullName evidence="9">C4-dicarboxylate ABC transporter</fullName>
    </recommendedName>
</protein>
<feature type="region of interest" description="Disordered" evidence="5">
    <location>
        <begin position="340"/>
        <end position="361"/>
    </location>
</feature>
<evidence type="ECO:0000256" key="1">
    <source>
        <dbReference type="ARBA" id="ARBA00004196"/>
    </source>
</evidence>
<evidence type="ECO:0000313" key="7">
    <source>
        <dbReference type="EMBL" id="ARS52206.1"/>
    </source>
</evidence>
<evidence type="ECO:0000256" key="2">
    <source>
        <dbReference type="ARBA" id="ARBA00009023"/>
    </source>
</evidence>
<proteinExistence type="inferred from homology"/>
<feature type="signal peptide" evidence="6">
    <location>
        <begin position="1"/>
        <end position="41"/>
    </location>
</feature>
<dbReference type="PANTHER" id="PTHR33376">
    <property type="match status" value="1"/>
</dbReference>
<feature type="compositionally biased region" description="Polar residues" evidence="5">
    <location>
        <begin position="344"/>
        <end position="361"/>
    </location>
</feature>
<evidence type="ECO:0000256" key="6">
    <source>
        <dbReference type="SAM" id="SignalP"/>
    </source>
</evidence>
<dbReference type="InterPro" id="IPR004682">
    <property type="entry name" value="TRAP_DctP"/>
</dbReference>
<feature type="chain" id="PRO_5016395157" description="C4-dicarboxylate ABC transporter" evidence="6">
    <location>
        <begin position="42"/>
        <end position="361"/>
    </location>
</feature>
<dbReference type="AlphaFoldDB" id="A0A2Z2H5V2"/>
<evidence type="ECO:0000256" key="4">
    <source>
        <dbReference type="ARBA" id="ARBA00022729"/>
    </source>
</evidence>
<keyword evidence="4 6" id="KW-0732">Signal</keyword>
<dbReference type="EMBL" id="CP021323">
    <property type="protein sequence ID" value="ARS52206.1"/>
    <property type="molecule type" value="Genomic_DNA"/>
</dbReference>
<reference evidence="7 8" key="1">
    <citation type="journal article" date="2017" name="Int. J. Syst. Evol. Microbiol.">
        <title>Kushneria konosiri sp. nov., isolated from the Korean salt-fermented seafood Daemi-jeot.</title>
        <authorList>
            <person name="Yun J.H."/>
            <person name="Park S.K."/>
            <person name="Lee J.Y."/>
            <person name="Jung M.J."/>
            <person name="Bae J.W."/>
        </authorList>
    </citation>
    <scope>NUCLEOTIDE SEQUENCE [LARGE SCALE GENOMIC DNA]</scope>
    <source>
        <strain evidence="7 8">X49</strain>
    </source>
</reference>
<dbReference type="NCBIfam" id="TIGR00787">
    <property type="entry name" value="dctP"/>
    <property type="match status" value="1"/>
</dbReference>
<dbReference type="Gene3D" id="3.40.190.170">
    <property type="entry name" value="Bacterial extracellular solute-binding protein, family 7"/>
    <property type="match status" value="1"/>
</dbReference>
<keyword evidence="3" id="KW-0813">Transport</keyword>
<comment type="similarity">
    <text evidence="2">Belongs to the bacterial solute-binding protein 7 family.</text>
</comment>
<keyword evidence="8" id="KW-1185">Reference proteome</keyword>
<dbReference type="InterPro" id="IPR018389">
    <property type="entry name" value="DctP_fam"/>
</dbReference>
<sequence length="361" mass="39183">MKNFVASRVPTARQGGKRAFRTALALSVGLAAAAMVGAVQAQTLVLGHGAAPGNPRSLAADRMAELASKYSDGDLELRIQGSEQLGSDVQMLQQTQSGAIGLTANSQGSLASIVPKANVFGLPFLFDSPQAGWQVADGPIGDEVAEQAEQRGLKVLAWWDNGLRQFTNNVRPIESPQDLKGLKMRTSQDAVTIDTLRTLGANPTPMAFGELYVALKQGTVDGQENPVVNIMSSHLEEVQKYLSLSDYRYETTPIVIGMPTWQRLSEKDQKALERAAHEAGDFQRQTLIDQTDELLEKLRDNGAMQINKVDAAAFREATKPVYDIWQDKLGDIVERTRQAAEEANQATTGEASASWCSNRGR</sequence>
<dbReference type="RefSeq" id="WP_086620903.1">
    <property type="nucleotide sequence ID" value="NZ_CP021323.1"/>
</dbReference>
<comment type="subcellular location">
    <subcellularLocation>
        <location evidence="1">Cell envelope</location>
    </subcellularLocation>
</comment>
<evidence type="ECO:0000256" key="3">
    <source>
        <dbReference type="ARBA" id="ARBA00022448"/>
    </source>
</evidence>
<dbReference type="PANTHER" id="PTHR33376:SF4">
    <property type="entry name" value="SIALIC ACID-BINDING PERIPLASMIC PROTEIN SIAP"/>
    <property type="match status" value="1"/>
</dbReference>
<dbReference type="CDD" id="cd13603">
    <property type="entry name" value="PBP2_TRAP_Siap_TeaA_like"/>
    <property type="match status" value="1"/>
</dbReference>
<evidence type="ECO:0000256" key="5">
    <source>
        <dbReference type="SAM" id="MobiDB-lite"/>
    </source>
</evidence>
<dbReference type="NCBIfam" id="NF037995">
    <property type="entry name" value="TRAP_S1"/>
    <property type="match status" value="1"/>
</dbReference>
<name>A0A2Z2H5V2_9GAMM</name>